<dbReference type="EMBL" id="BSFF01000001">
    <property type="protein sequence ID" value="GLK53982.1"/>
    <property type="molecule type" value="Genomic_DNA"/>
</dbReference>
<accession>A0A9W6MQ98</accession>
<dbReference type="RefSeq" id="WP_204949361.1">
    <property type="nucleotide sequence ID" value="NZ_BSFF01000001.1"/>
</dbReference>
<organism evidence="2 5">
    <name type="scientific">Methylopila capsulata</name>
    <dbReference type="NCBI Taxonomy" id="61654"/>
    <lineage>
        <taxon>Bacteria</taxon>
        <taxon>Pseudomonadati</taxon>
        <taxon>Pseudomonadota</taxon>
        <taxon>Alphaproteobacteria</taxon>
        <taxon>Hyphomicrobiales</taxon>
        <taxon>Methylopilaceae</taxon>
        <taxon>Methylopila</taxon>
    </lineage>
</organism>
<evidence type="ECO:0000313" key="4">
    <source>
        <dbReference type="Proteomes" id="UP000758856"/>
    </source>
</evidence>
<proteinExistence type="predicted"/>
<feature type="region of interest" description="Disordered" evidence="1">
    <location>
        <begin position="1"/>
        <end position="37"/>
    </location>
</feature>
<comment type="caution">
    <text evidence="2">The sequence shown here is derived from an EMBL/GenBank/DDBJ whole genome shotgun (WGS) entry which is preliminary data.</text>
</comment>
<dbReference type="Proteomes" id="UP001143400">
    <property type="component" value="Unassembled WGS sequence"/>
</dbReference>
<sequence length="135" mass="15289">MSFKRVSDDQNNLVRRPGTADHSLFAHPDEVMDDPRLPPAEKRAILAAWASDRYAIEEAPGLRQLESGAIVPLDAIRAALCALNLAEPPRAVIRRAAPRRFRFRRRRANLRVTQDRSPDDDPPPPKPVRMRLRVA</sequence>
<evidence type="ECO:0000256" key="1">
    <source>
        <dbReference type="SAM" id="MobiDB-lite"/>
    </source>
</evidence>
<feature type="region of interest" description="Disordered" evidence="1">
    <location>
        <begin position="106"/>
        <end position="135"/>
    </location>
</feature>
<reference evidence="3 4" key="2">
    <citation type="submission" date="2021-01" db="EMBL/GenBank/DDBJ databases">
        <title>Genomic Encyclopedia of Type Strains, Phase IV (KMG-IV): sequencing the most valuable type-strain genomes for metagenomic binning, comparative biology and taxonomic classification.</title>
        <authorList>
            <person name="Goeker M."/>
        </authorList>
    </citation>
    <scope>NUCLEOTIDE SEQUENCE [LARGE SCALE GENOMIC DNA]</scope>
    <source>
        <strain evidence="3 4">DSM 6130</strain>
    </source>
</reference>
<reference evidence="2" key="3">
    <citation type="submission" date="2023-01" db="EMBL/GenBank/DDBJ databases">
        <authorList>
            <person name="Sun Q."/>
            <person name="Evtushenko L."/>
        </authorList>
    </citation>
    <scope>NUCLEOTIDE SEQUENCE</scope>
    <source>
        <strain evidence="2">VKM B-1606</strain>
    </source>
</reference>
<protein>
    <submittedName>
        <fullName evidence="2">Uncharacterized protein</fullName>
    </submittedName>
</protein>
<dbReference type="Proteomes" id="UP000758856">
    <property type="component" value="Unassembled WGS sequence"/>
</dbReference>
<name>A0A9W6MQ98_9HYPH</name>
<gene>
    <name evidence="2" type="ORF">GCM10008170_00010</name>
    <name evidence="3" type="ORF">JOD31_001149</name>
</gene>
<dbReference type="AlphaFoldDB" id="A0A9W6MQ98"/>
<reference evidence="2" key="1">
    <citation type="journal article" date="2014" name="Int. J. Syst. Evol. Microbiol.">
        <title>Complete genome sequence of Corynebacterium casei LMG S-19264T (=DSM 44701T), isolated from a smear-ripened cheese.</title>
        <authorList>
            <consortium name="US DOE Joint Genome Institute (JGI-PGF)"/>
            <person name="Walter F."/>
            <person name="Albersmeier A."/>
            <person name="Kalinowski J."/>
            <person name="Ruckert C."/>
        </authorList>
    </citation>
    <scope>NUCLEOTIDE SEQUENCE</scope>
    <source>
        <strain evidence="2">VKM B-1606</strain>
    </source>
</reference>
<feature type="compositionally biased region" description="Basic and acidic residues" evidence="1">
    <location>
        <begin position="27"/>
        <end position="37"/>
    </location>
</feature>
<evidence type="ECO:0000313" key="2">
    <source>
        <dbReference type="EMBL" id="GLK53982.1"/>
    </source>
</evidence>
<evidence type="ECO:0000313" key="5">
    <source>
        <dbReference type="Proteomes" id="UP001143400"/>
    </source>
</evidence>
<dbReference type="EMBL" id="JAFBCY010000002">
    <property type="protein sequence ID" value="MBM7850924.1"/>
    <property type="molecule type" value="Genomic_DNA"/>
</dbReference>
<keyword evidence="4" id="KW-1185">Reference proteome</keyword>
<evidence type="ECO:0000313" key="3">
    <source>
        <dbReference type="EMBL" id="MBM7850924.1"/>
    </source>
</evidence>